<name>A0AAE0XX21_9GAST</name>
<evidence type="ECO:0000313" key="3">
    <source>
        <dbReference type="EMBL" id="KAK3721179.1"/>
    </source>
</evidence>
<dbReference type="AlphaFoldDB" id="A0AAE0XX21"/>
<reference evidence="3" key="1">
    <citation type="journal article" date="2023" name="G3 (Bethesda)">
        <title>A reference genome for the long-term kleptoplast-retaining sea slug Elysia crispata morphotype clarki.</title>
        <authorList>
            <person name="Eastman K.E."/>
            <person name="Pendleton A.L."/>
            <person name="Shaikh M.A."/>
            <person name="Suttiyut T."/>
            <person name="Ogas R."/>
            <person name="Tomko P."/>
            <person name="Gavelis G."/>
            <person name="Widhalm J.R."/>
            <person name="Wisecaver J.H."/>
        </authorList>
    </citation>
    <scope>NUCLEOTIDE SEQUENCE</scope>
    <source>
        <strain evidence="3">ECLA1</strain>
    </source>
</reference>
<keyword evidence="2" id="KW-1133">Transmembrane helix</keyword>
<feature type="region of interest" description="Disordered" evidence="1">
    <location>
        <begin position="1"/>
        <end position="30"/>
    </location>
</feature>
<organism evidence="3 4">
    <name type="scientific">Elysia crispata</name>
    <name type="common">lettuce slug</name>
    <dbReference type="NCBI Taxonomy" id="231223"/>
    <lineage>
        <taxon>Eukaryota</taxon>
        <taxon>Metazoa</taxon>
        <taxon>Spiralia</taxon>
        <taxon>Lophotrochozoa</taxon>
        <taxon>Mollusca</taxon>
        <taxon>Gastropoda</taxon>
        <taxon>Heterobranchia</taxon>
        <taxon>Euthyneura</taxon>
        <taxon>Panpulmonata</taxon>
        <taxon>Sacoglossa</taxon>
        <taxon>Placobranchoidea</taxon>
        <taxon>Plakobranchidae</taxon>
        <taxon>Elysia</taxon>
    </lineage>
</organism>
<gene>
    <name evidence="3" type="ORF">RRG08_044192</name>
</gene>
<comment type="caution">
    <text evidence="3">The sequence shown here is derived from an EMBL/GenBank/DDBJ whole genome shotgun (WGS) entry which is preliminary data.</text>
</comment>
<protein>
    <submittedName>
        <fullName evidence="3">Uncharacterized protein</fullName>
    </submittedName>
</protein>
<keyword evidence="2" id="KW-0472">Membrane</keyword>
<dbReference type="Proteomes" id="UP001283361">
    <property type="component" value="Unassembled WGS sequence"/>
</dbReference>
<evidence type="ECO:0000256" key="1">
    <source>
        <dbReference type="SAM" id="MobiDB-lite"/>
    </source>
</evidence>
<sequence>MVGYSLRASQNPFRGQPRPAGRMLPTPDIDNDSLQPQMQQSSNVVVVNNQQGGGTVVVQKRGVNHCLHCCISLFFFPWIIVWIILCITD</sequence>
<evidence type="ECO:0000313" key="4">
    <source>
        <dbReference type="Proteomes" id="UP001283361"/>
    </source>
</evidence>
<proteinExistence type="predicted"/>
<keyword evidence="4" id="KW-1185">Reference proteome</keyword>
<keyword evidence="2" id="KW-0812">Transmembrane</keyword>
<dbReference type="EMBL" id="JAWDGP010007400">
    <property type="protein sequence ID" value="KAK3721179.1"/>
    <property type="molecule type" value="Genomic_DNA"/>
</dbReference>
<accession>A0AAE0XX21</accession>
<evidence type="ECO:0000256" key="2">
    <source>
        <dbReference type="SAM" id="Phobius"/>
    </source>
</evidence>
<feature type="transmembrane region" description="Helical" evidence="2">
    <location>
        <begin position="66"/>
        <end position="85"/>
    </location>
</feature>